<keyword evidence="3 8" id="KW-0479">Metal-binding</keyword>
<feature type="active site" evidence="8">
    <location>
        <position position="42"/>
    </location>
</feature>
<evidence type="ECO:0000256" key="4">
    <source>
        <dbReference type="ARBA" id="ARBA00022741"/>
    </source>
</evidence>
<evidence type="ECO:0000256" key="1">
    <source>
        <dbReference type="ARBA" id="ARBA00022490"/>
    </source>
</evidence>
<feature type="binding site" evidence="8">
    <location>
        <begin position="213"/>
        <end position="215"/>
    </location>
    <ligand>
        <name>ATP</name>
        <dbReference type="ChEBI" id="CHEBI:30616"/>
    </ligand>
</feature>
<dbReference type="FunFam" id="3.40.50.300:FF:000292">
    <property type="entry name" value="ATP-dependent dethiobiotin synthetase BioD"/>
    <property type="match status" value="1"/>
</dbReference>
<comment type="subcellular location">
    <subcellularLocation>
        <location evidence="8">Cytoplasm</location>
    </subcellularLocation>
</comment>
<evidence type="ECO:0000256" key="6">
    <source>
        <dbReference type="ARBA" id="ARBA00022840"/>
    </source>
</evidence>
<keyword evidence="6 8" id="KW-0067">ATP-binding</keyword>
<keyword evidence="7 8" id="KW-0460">Magnesium</keyword>
<dbReference type="GO" id="GO:0009102">
    <property type="term" value="P:biotin biosynthetic process"/>
    <property type="evidence" value="ECO:0007669"/>
    <property type="project" value="UniProtKB-UniRule"/>
</dbReference>
<dbReference type="InterPro" id="IPR004472">
    <property type="entry name" value="DTB_synth_BioD"/>
</dbReference>
<dbReference type="GO" id="GO:0005829">
    <property type="term" value="C:cytosol"/>
    <property type="evidence" value="ECO:0007669"/>
    <property type="project" value="TreeGrafter"/>
</dbReference>
<keyword evidence="4 8" id="KW-0547">Nucleotide-binding</keyword>
<dbReference type="PIRSF" id="PIRSF006755">
    <property type="entry name" value="DTB_synth"/>
    <property type="match status" value="1"/>
</dbReference>
<dbReference type="GO" id="GO:0000287">
    <property type="term" value="F:magnesium ion binding"/>
    <property type="evidence" value="ECO:0007669"/>
    <property type="project" value="UniProtKB-UniRule"/>
</dbReference>
<evidence type="ECO:0000256" key="3">
    <source>
        <dbReference type="ARBA" id="ARBA00022723"/>
    </source>
</evidence>
<dbReference type="PANTHER" id="PTHR43210:SF5">
    <property type="entry name" value="DETHIOBIOTIN SYNTHETASE"/>
    <property type="match status" value="1"/>
</dbReference>
<feature type="binding site" evidence="8">
    <location>
        <position position="46"/>
    </location>
    <ligand>
        <name>substrate</name>
    </ligand>
</feature>
<dbReference type="GO" id="GO:0042803">
    <property type="term" value="F:protein homodimerization activity"/>
    <property type="evidence" value="ECO:0007669"/>
    <property type="project" value="UniProtKB-ARBA"/>
</dbReference>
<evidence type="ECO:0000256" key="8">
    <source>
        <dbReference type="HAMAP-Rule" id="MF_00336"/>
    </source>
</evidence>
<dbReference type="Proteomes" id="UP000595708">
    <property type="component" value="Chromosome"/>
</dbReference>
<keyword evidence="2 8" id="KW-0436">Ligase</keyword>
<dbReference type="GO" id="GO:0005524">
    <property type="term" value="F:ATP binding"/>
    <property type="evidence" value="ECO:0007669"/>
    <property type="project" value="UniProtKB-UniRule"/>
</dbReference>
<dbReference type="HAMAP" id="MF_00336">
    <property type="entry name" value="BioD"/>
    <property type="match status" value="1"/>
</dbReference>
<dbReference type="CDD" id="cd03109">
    <property type="entry name" value="DTBS"/>
    <property type="match status" value="1"/>
</dbReference>
<comment type="subunit">
    <text evidence="8">Homodimer.</text>
</comment>
<comment type="function">
    <text evidence="8">Catalyzes a mechanistically unusual reaction, the ATP-dependent insertion of CO2 between the N7 and N8 nitrogen atoms of 7,8-diaminopelargonic acid (DAPA, also called 7,8-diammoniononanoate) to form a ureido ring.</text>
</comment>
<evidence type="ECO:0000256" key="2">
    <source>
        <dbReference type="ARBA" id="ARBA00022598"/>
    </source>
</evidence>
<feature type="binding site" evidence="8">
    <location>
        <position position="61"/>
    </location>
    <ligand>
        <name>Mg(2+)</name>
        <dbReference type="ChEBI" id="CHEBI:18420"/>
    </ligand>
</feature>
<comment type="similarity">
    <text evidence="8">Belongs to the dethiobiotin synthetase family.</text>
</comment>
<dbReference type="UniPathway" id="UPA00078">
    <property type="reaction ID" value="UER00161"/>
</dbReference>
<dbReference type="AlphaFoldDB" id="A0A7R6W0E2"/>
<evidence type="ECO:0000256" key="5">
    <source>
        <dbReference type="ARBA" id="ARBA00022756"/>
    </source>
</evidence>
<keyword evidence="10" id="KW-1185">Reference proteome</keyword>
<comment type="cofactor">
    <cofactor evidence="8">
        <name>Mg(2+)</name>
        <dbReference type="ChEBI" id="CHEBI:18420"/>
    </cofactor>
</comment>
<dbReference type="KEGG" id="parm:PADco_0920"/>
<protein>
    <recommendedName>
        <fullName evidence="8">ATP-dependent dethiobiotin synthetase BioD</fullName>
        <ecNumber evidence="8">6.3.3.3</ecNumber>
    </recommendedName>
    <alternativeName>
        <fullName evidence="8">DTB synthetase</fullName>
        <shortName evidence="8">DTBS</shortName>
    </alternativeName>
    <alternativeName>
        <fullName evidence="8">Dethiobiotin synthase</fullName>
    </alternativeName>
</protein>
<dbReference type="Pfam" id="PF13500">
    <property type="entry name" value="AAA_26"/>
    <property type="match status" value="1"/>
</dbReference>
<feature type="binding site" evidence="8">
    <location>
        <position position="61"/>
    </location>
    <ligand>
        <name>ATP</name>
        <dbReference type="ChEBI" id="CHEBI:30616"/>
    </ligand>
</feature>
<evidence type="ECO:0000313" key="9">
    <source>
        <dbReference type="EMBL" id="BCG49512.1"/>
    </source>
</evidence>
<dbReference type="SUPFAM" id="SSF52540">
    <property type="entry name" value="P-loop containing nucleoside triphosphate hydrolases"/>
    <property type="match status" value="1"/>
</dbReference>
<dbReference type="Gene3D" id="3.40.50.300">
    <property type="entry name" value="P-loop containing nucleotide triphosphate hydrolases"/>
    <property type="match status" value="1"/>
</dbReference>
<comment type="catalytic activity">
    <reaction evidence="8">
        <text>(7R,8S)-7,8-diammoniononanoate + CO2 + ATP = (4R,5S)-dethiobiotin + ADP + phosphate + 3 H(+)</text>
        <dbReference type="Rhea" id="RHEA:15805"/>
        <dbReference type="ChEBI" id="CHEBI:15378"/>
        <dbReference type="ChEBI" id="CHEBI:16526"/>
        <dbReference type="ChEBI" id="CHEBI:30616"/>
        <dbReference type="ChEBI" id="CHEBI:43474"/>
        <dbReference type="ChEBI" id="CHEBI:149469"/>
        <dbReference type="ChEBI" id="CHEBI:149473"/>
        <dbReference type="ChEBI" id="CHEBI:456216"/>
        <dbReference type="EC" id="6.3.3.3"/>
    </reaction>
</comment>
<feature type="binding site" evidence="8">
    <location>
        <position position="21"/>
    </location>
    <ligand>
        <name>Mg(2+)</name>
        <dbReference type="ChEBI" id="CHEBI:18420"/>
    </ligand>
</feature>
<evidence type="ECO:0000313" key="10">
    <source>
        <dbReference type="Proteomes" id="UP000595708"/>
    </source>
</evidence>
<reference evidence="9 10" key="1">
    <citation type="journal article" date="2020" name="Genome Biol. Evol.">
        <title>Comparative Genomics Underlines Multiple Roles of Profftella, an Obligate Symbiont of Psyllids: Providing Toxins, Vitamins, and Carotenoids.</title>
        <authorList>
            <person name="Nakabachi A."/>
            <person name="Piel J."/>
            <person name="Malenovsky I."/>
            <person name="Hirose Y."/>
        </authorList>
    </citation>
    <scope>NUCLEOTIDE SEQUENCE [LARGE SCALE GENOMIC DNA]</scope>
    <source>
        <strain evidence="9 10">Dco</strain>
    </source>
</reference>
<comment type="pathway">
    <text evidence="8">Cofactor biosynthesis; biotin biosynthesis; biotin from 7,8-diaminononanoate: step 1/2.</text>
</comment>
<dbReference type="GO" id="GO:0004141">
    <property type="term" value="F:dethiobiotin synthase activity"/>
    <property type="evidence" value="ECO:0007669"/>
    <property type="project" value="UniProtKB-UniRule"/>
</dbReference>
<keyword evidence="5 8" id="KW-0093">Biotin biosynthesis</keyword>
<comment type="caution">
    <text evidence="8">Lacks conserved residue(s) required for the propagation of feature annotation.</text>
</comment>
<feature type="binding site" evidence="8">
    <location>
        <begin position="183"/>
        <end position="184"/>
    </location>
    <ligand>
        <name>ATP</name>
        <dbReference type="ChEBI" id="CHEBI:30616"/>
    </ligand>
</feature>
<dbReference type="PANTHER" id="PTHR43210">
    <property type="entry name" value="DETHIOBIOTIN SYNTHETASE"/>
    <property type="match status" value="1"/>
</dbReference>
<dbReference type="RefSeq" id="WP_201329853.1">
    <property type="nucleotide sequence ID" value="NZ_AP023215.1"/>
</dbReference>
<dbReference type="EMBL" id="AP023215">
    <property type="protein sequence ID" value="BCG49512.1"/>
    <property type="molecule type" value="Genomic_DNA"/>
</dbReference>
<feature type="binding site" evidence="8">
    <location>
        <begin position="123"/>
        <end position="126"/>
    </location>
    <ligand>
        <name>ATP</name>
        <dbReference type="ChEBI" id="CHEBI:30616"/>
    </ligand>
</feature>
<sequence>MINKNFLHYFITGTNTNIGKTIISCALLSEFKKRGISCIGMKPVASGAYFNNKNKIWINEDINLLNKYSNNLYSFTKLINPYLFKYPISPYTSSNLENRIINISHIINCYNYLSNLTDVIILEGIGGFSVPFNDHENSADLAEKLGLPVILVIDLKIGCINHALLSVEAINSRGLKLIGWVANNIQMVDTLFSNENYIELTKYLNVTSFGKIPYLYNLNINLIAHYLDFSSLF</sequence>
<name>A0A7R6W0E2_9PROT</name>
<proteinExistence type="inferred from homology"/>
<keyword evidence="1 8" id="KW-0963">Cytoplasm</keyword>
<dbReference type="NCBIfam" id="TIGR00347">
    <property type="entry name" value="bioD"/>
    <property type="match status" value="1"/>
</dbReference>
<feature type="binding site" evidence="8">
    <location>
        <position position="123"/>
    </location>
    <ligand>
        <name>Mg(2+)</name>
        <dbReference type="ChEBI" id="CHEBI:18420"/>
    </ligand>
</feature>
<accession>A0A7R6W0E2</accession>
<gene>
    <name evidence="8 9" type="primary">bioD</name>
    <name evidence="9" type="ORF">PADco_0920</name>
</gene>
<dbReference type="EC" id="6.3.3.3" evidence="8"/>
<organism evidence="9 10">
    <name type="scientific">Candidatus Profftella armatura</name>
    <name type="common">Diaphorina cf. continua</name>
    <dbReference type="NCBI Taxonomy" id="2661583"/>
    <lineage>
        <taxon>Bacteria</taxon>
        <taxon>Pseudomonadati</taxon>
        <taxon>Pseudomonadota</taxon>
        <taxon>Betaproteobacteria</taxon>
        <taxon>Candidatus Profftella</taxon>
    </lineage>
</organism>
<evidence type="ECO:0000256" key="7">
    <source>
        <dbReference type="ARBA" id="ARBA00022842"/>
    </source>
</evidence>
<feature type="binding site" evidence="8">
    <location>
        <begin position="17"/>
        <end position="22"/>
    </location>
    <ligand>
        <name>ATP</name>
        <dbReference type="ChEBI" id="CHEBI:30616"/>
    </ligand>
</feature>
<dbReference type="InterPro" id="IPR027417">
    <property type="entry name" value="P-loop_NTPase"/>
</dbReference>